<dbReference type="GO" id="GO:0003700">
    <property type="term" value="F:DNA-binding transcription factor activity"/>
    <property type="evidence" value="ECO:0007669"/>
    <property type="project" value="InterPro"/>
</dbReference>
<protein>
    <submittedName>
        <fullName evidence="2">Transcriptional regulator, ArsR family</fullName>
    </submittedName>
</protein>
<dbReference type="Pfam" id="PF01022">
    <property type="entry name" value="HTH_5"/>
    <property type="match status" value="1"/>
</dbReference>
<dbReference type="SUPFAM" id="SSF46785">
    <property type="entry name" value="Winged helix' DNA-binding domain"/>
    <property type="match status" value="1"/>
</dbReference>
<dbReference type="GeneID" id="8512930"/>
<dbReference type="InterPro" id="IPR011991">
    <property type="entry name" value="ArsR-like_HTH"/>
</dbReference>
<dbReference type="KEGG" id="mvu:Metvu_0596"/>
<dbReference type="eggNOG" id="arCOG01057">
    <property type="taxonomic scope" value="Archaea"/>
</dbReference>
<evidence type="ECO:0000259" key="1">
    <source>
        <dbReference type="Pfam" id="PF01022"/>
    </source>
</evidence>
<organism evidence="2 3">
    <name type="scientific">Methanocaldococcus vulcanius (strain ATCC 700851 / DSM 12094 / M7)</name>
    <name type="common">Methanococcus vulcanius</name>
    <dbReference type="NCBI Taxonomy" id="579137"/>
    <lineage>
        <taxon>Archaea</taxon>
        <taxon>Methanobacteriati</taxon>
        <taxon>Methanobacteriota</taxon>
        <taxon>Methanomada group</taxon>
        <taxon>Methanococci</taxon>
        <taxon>Methanococcales</taxon>
        <taxon>Methanocaldococcaceae</taxon>
        <taxon>Methanocaldococcus</taxon>
    </lineage>
</organism>
<dbReference type="AlphaFoldDB" id="C9RFV3"/>
<dbReference type="InterPro" id="IPR036388">
    <property type="entry name" value="WH-like_DNA-bd_sf"/>
</dbReference>
<dbReference type="EMBL" id="CP001787">
    <property type="protein sequence ID" value="ACX72455.1"/>
    <property type="molecule type" value="Genomic_DNA"/>
</dbReference>
<feature type="domain" description="HTH arsR-type" evidence="1">
    <location>
        <begin position="12"/>
        <end position="55"/>
    </location>
</feature>
<keyword evidence="3" id="KW-1185">Reference proteome</keyword>
<name>C9RFV3_METVM</name>
<dbReference type="Gene3D" id="1.10.10.10">
    <property type="entry name" value="Winged helix-like DNA-binding domain superfamily/Winged helix DNA-binding domain"/>
    <property type="match status" value="1"/>
</dbReference>
<dbReference type="OrthoDB" id="61586at2157"/>
<proteinExistence type="predicted"/>
<dbReference type="InterPro" id="IPR001845">
    <property type="entry name" value="HTH_ArsR_DNA-bd_dom"/>
</dbReference>
<dbReference type="STRING" id="579137.Metvu_0596"/>
<evidence type="ECO:0000313" key="3">
    <source>
        <dbReference type="Proteomes" id="UP000002063"/>
    </source>
</evidence>
<gene>
    <name evidence="2" type="ordered locus">Metvu_0596</name>
</gene>
<sequence>MIIKTLSKKYVREILEILNNKGVLTFSQLQKETKLHQGTLSRLLSELIEEGLVEKWTEETEYMLPKSCYKITQKGKNALILYKLDDFIEKIGNKTIKFSINENDKVSVIVG</sequence>
<dbReference type="InterPro" id="IPR036390">
    <property type="entry name" value="WH_DNA-bd_sf"/>
</dbReference>
<dbReference type="HOGENOM" id="CLU_153628_2_0_2"/>
<accession>C9RFV3</accession>
<dbReference type="RefSeq" id="WP_015732676.1">
    <property type="nucleotide sequence ID" value="NC_013407.1"/>
</dbReference>
<reference evidence="2" key="1">
    <citation type="submission" date="2009-10" db="EMBL/GenBank/DDBJ databases">
        <title>Complete sequence of chromosome of Methanocaldococcus vulcanius M7.</title>
        <authorList>
            <consortium name="US DOE Joint Genome Institute"/>
            <person name="Lucas S."/>
            <person name="Copeland A."/>
            <person name="Lapidus A."/>
            <person name="Glavina del Rio T."/>
            <person name="Dalin E."/>
            <person name="Tice H."/>
            <person name="Bruce D."/>
            <person name="Goodwin L."/>
            <person name="Pitluck S."/>
            <person name="Lcollab F.I."/>
            <person name="Brettin T."/>
            <person name="Detter J.C."/>
            <person name="Han C."/>
            <person name="Tapia R."/>
            <person name="Kuske C.R."/>
            <person name="Schmutz J."/>
            <person name="Larimer F."/>
            <person name="Land M."/>
            <person name="Hauser L."/>
            <person name="Kyrpides N."/>
            <person name="Ovchinikova G."/>
            <person name="Sieprawska-Lupa M."/>
            <person name="Whitman W.B."/>
            <person name="Woyke T."/>
        </authorList>
    </citation>
    <scope>NUCLEOTIDE SEQUENCE [LARGE SCALE GENOMIC DNA]</scope>
    <source>
        <strain evidence="2">M7</strain>
    </source>
</reference>
<dbReference type="Proteomes" id="UP000002063">
    <property type="component" value="Chromosome"/>
</dbReference>
<dbReference type="CDD" id="cd00090">
    <property type="entry name" value="HTH_ARSR"/>
    <property type="match status" value="1"/>
</dbReference>
<evidence type="ECO:0000313" key="2">
    <source>
        <dbReference type="EMBL" id="ACX72455.1"/>
    </source>
</evidence>